<sequence>MMKEIELRLVDAPAPNGEIPVKDLAALATALQELTTRINCEVINTPGPGRTKQFMEELSQLRLHAVEPGSTVLRFSKGPSDKLDVDLTEQALADDRLWEIVRAMGEDRRPDWTTDLIAESVGKLVNAIQAAAPTVILGTPSRPEVRIAASAMHVETWTPTRVRTGTVMTAAGRLEKVDLRSHEFRLRDDVDHTVDLKRVENDTVAAQLVGQWVVAQGTGIQHASGRLVALQNARVLPADDPAAEYVGPKVVTLEEILSSAPGPDPNGGLDLTDDEFAAFLEAARS</sequence>
<evidence type="ECO:0000313" key="1">
    <source>
        <dbReference type="EMBL" id="BBX60562.1"/>
    </source>
</evidence>
<organism evidence="1 2">
    <name type="scientific">Mycobacterium shottsii</name>
    <dbReference type="NCBI Taxonomy" id="133549"/>
    <lineage>
        <taxon>Bacteria</taxon>
        <taxon>Bacillati</taxon>
        <taxon>Actinomycetota</taxon>
        <taxon>Actinomycetes</taxon>
        <taxon>Mycobacteriales</taxon>
        <taxon>Mycobacteriaceae</taxon>
        <taxon>Mycobacterium</taxon>
        <taxon>Mycobacterium ulcerans group</taxon>
    </lineage>
</organism>
<dbReference type="Proteomes" id="UP000467164">
    <property type="component" value="Chromosome"/>
</dbReference>
<dbReference type="AlphaFoldDB" id="A0A7I7LM38"/>
<reference evidence="1 2" key="1">
    <citation type="journal article" date="2019" name="Emerg. Microbes Infect.">
        <title>Comprehensive subspecies identification of 175 nontuberculous mycobacteria species based on 7547 genomic profiles.</title>
        <authorList>
            <person name="Matsumoto Y."/>
            <person name="Kinjo T."/>
            <person name="Motooka D."/>
            <person name="Nabeya D."/>
            <person name="Jung N."/>
            <person name="Uechi K."/>
            <person name="Horii T."/>
            <person name="Iida T."/>
            <person name="Fujita J."/>
            <person name="Nakamura S."/>
        </authorList>
    </citation>
    <scope>NUCLEOTIDE SEQUENCE [LARGE SCALE GENOMIC DNA]</scope>
    <source>
        <strain evidence="1 2">JCM 12657</strain>
    </source>
</reference>
<dbReference type="EMBL" id="AP022572">
    <property type="protein sequence ID" value="BBX60562.1"/>
    <property type="molecule type" value="Genomic_DNA"/>
</dbReference>
<protein>
    <submittedName>
        <fullName evidence="1">Uncharacterized protein</fullName>
    </submittedName>
</protein>
<gene>
    <name evidence="1" type="ORF">MSHO_59070</name>
</gene>
<name>A0A7I7LM38_9MYCO</name>
<evidence type="ECO:0000313" key="2">
    <source>
        <dbReference type="Proteomes" id="UP000467164"/>
    </source>
</evidence>
<proteinExistence type="predicted"/>
<keyword evidence="2" id="KW-1185">Reference proteome</keyword>
<dbReference type="KEGG" id="msho:MSHO_59070"/>
<accession>A0A7I7LM38</accession>